<dbReference type="PANTHER" id="PTHR34299">
    <property type="entry name" value="DIACYLGLYCEROL KINASE"/>
    <property type="match status" value="1"/>
</dbReference>
<keyword evidence="13 22" id="KW-0067">ATP-binding</keyword>
<comment type="function">
    <text evidence="24">Catalyzes the ATP-dependent phosphorylation of sn-l,2-diacylglycerol (DAG) to phosphatidic acid. Involved in the recycling of diacylglycerol produced as a by-product during membrane-derived oligosaccharide (MDO) biosynthesis.</text>
</comment>
<feature type="transmembrane region" description="Helical" evidence="24">
    <location>
        <begin position="64"/>
        <end position="81"/>
    </location>
</feature>
<protein>
    <recommendedName>
        <fullName evidence="4 24">Diacylglycerol kinase</fullName>
        <ecNumber evidence="3 24">2.7.1.107</ecNumber>
    </recommendedName>
</protein>
<comment type="similarity">
    <text evidence="2 24">Belongs to the bacterial diacylglycerol kinase family.</text>
</comment>
<dbReference type="AlphaFoldDB" id="A0A1M7YIQ8"/>
<comment type="subcellular location">
    <subcellularLocation>
        <location evidence="1">Cell inner membrane</location>
        <topology evidence="1">Multi-pass membrane protein</topology>
    </subcellularLocation>
</comment>
<comment type="catalytic activity">
    <reaction evidence="24">
        <text>a 1,2-diacyl-sn-glycerol + ATP = a 1,2-diacyl-sn-glycero-3-phosphate + ADP + H(+)</text>
        <dbReference type="Rhea" id="RHEA:10272"/>
        <dbReference type="ChEBI" id="CHEBI:15378"/>
        <dbReference type="ChEBI" id="CHEBI:17815"/>
        <dbReference type="ChEBI" id="CHEBI:30616"/>
        <dbReference type="ChEBI" id="CHEBI:58608"/>
        <dbReference type="ChEBI" id="CHEBI:456216"/>
        <dbReference type="EC" id="2.7.1.107"/>
    </reaction>
</comment>
<feature type="binding site" evidence="22">
    <location>
        <position position="36"/>
    </location>
    <ligand>
        <name>ATP</name>
        <dbReference type="ChEBI" id="CHEBI:30616"/>
    </ligand>
</feature>
<keyword evidence="16 24" id="KW-0443">Lipid metabolism</keyword>
<feature type="binding site" evidence="22">
    <location>
        <position position="43"/>
    </location>
    <ligand>
        <name>ATP</name>
        <dbReference type="ChEBI" id="CHEBI:30616"/>
    </ligand>
</feature>
<feature type="binding site" evidence="21">
    <location>
        <position position="36"/>
    </location>
    <ligand>
        <name>substrate</name>
    </ligand>
</feature>
<name>A0A1M7YIQ8_9BACT</name>
<evidence type="ECO:0000256" key="21">
    <source>
        <dbReference type="PIRSR" id="PIRSR600829-2"/>
    </source>
</evidence>
<evidence type="ECO:0000256" key="5">
    <source>
        <dbReference type="ARBA" id="ARBA00022475"/>
    </source>
</evidence>
<dbReference type="Pfam" id="PF01219">
    <property type="entry name" value="DAGK_prokar"/>
    <property type="match status" value="1"/>
</dbReference>
<evidence type="ECO:0000256" key="9">
    <source>
        <dbReference type="ARBA" id="ARBA00022692"/>
    </source>
</evidence>
<feature type="active site" description="Proton acceptor" evidence="20">
    <location>
        <position position="96"/>
    </location>
</feature>
<dbReference type="Gene3D" id="1.10.287.3610">
    <property type="match status" value="1"/>
</dbReference>
<keyword evidence="8 24" id="KW-0808">Transferase</keyword>
<evidence type="ECO:0000256" key="1">
    <source>
        <dbReference type="ARBA" id="ARBA00004429"/>
    </source>
</evidence>
<evidence type="ECO:0000256" key="8">
    <source>
        <dbReference type="ARBA" id="ARBA00022679"/>
    </source>
</evidence>
<feature type="binding site" evidence="21">
    <location>
        <begin position="57"/>
        <end position="61"/>
    </location>
    <ligand>
        <name>substrate</name>
    </ligand>
</feature>
<evidence type="ECO:0000256" key="10">
    <source>
        <dbReference type="ARBA" id="ARBA00022723"/>
    </source>
</evidence>
<dbReference type="GO" id="GO:0004143">
    <property type="term" value="F:ATP-dependent diacylglycerol kinase activity"/>
    <property type="evidence" value="ECO:0007669"/>
    <property type="project" value="UniProtKB-EC"/>
</dbReference>
<feature type="binding site" evidence="21">
    <location>
        <position position="96"/>
    </location>
    <ligand>
        <name>substrate</name>
    </ligand>
</feature>
<keyword evidence="9 24" id="KW-0812">Transmembrane</keyword>
<dbReference type="PANTHER" id="PTHR34299:SF1">
    <property type="entry name" value="DIACYLGLYCEROL KINASE"/>
    <property type="match status" value="1"/>
</dbReference>
<dbReference type="Proteomes" id="UP000184603">
    <property type="component" value="Unassembled WGS sequence"/>
</dbReference>
<keyword evidence="11 22" id="KW-0547">Nucleotide-binding</keyword>
<evidence type="ECO:0000256" key="13">
    <source>
        <dbReference type="ARBA" id="ARBA00022840"/>
    </source>
</evidence>
<evidence type="ECO:0000256" key="2">
    <source>
        <dbReference type="ARBA" id="ARBA00005967"/>
    </source>
</evidence>
<dbReference type="PROSITE" id="PS01069">
    <property type="entry name" value="DAGK_PROKAR"/>
    <property type="match status" value="1"/>
</dbReference>
<dbReference type="InterPro" id="IPR033718">
    <property type="entry name" value="DAGK_prok"/>
</dbReference>
<evidence type="ECO:0000256" key="24">
    <source>
        <dbReference type="RuleBase" id="RU363065"/>
    </source>
</evidence>
<dbReference type="InterPro" id="IPR000829">
    <property type="entry name" value="DAGK"/>
</dbReference>
<keyword evidence="17 24" id="KW-0472">Membrane</keyword>
<reference evidence="25 26" key="1">
    <citation type="submission" date="2016-12" db="EMBL/GenBank/DDBJ databases">
        <authorList>
            <person name="Song W.-J."/>
            <person name="Kurnit D.M."/>
        </authorList>
    </citation>
    <scope>NUCLEOTIDE SEQUENCE [LARGE SCALE GENOMIC DNA]</scope>
    <source>
        <strain evidence="25 26">DSM 18488</strain>
    </source>
</reference>
<feature type="transmembrane region" description="Helical" evidence="24">
    <location>
        <begin position="87"/>
        <end position="106"/>
    </location>
</feature>
<evidence type="ECO:0000256" key="7">
    <source>
        <dbReference type="ARBA" id="ARBA00022519"/>
    </source>
</evidence>
<evidence type="ECO:0000256" key="19">
    <source>
        <dbReference type="ARBA" id="ARBA00023264"/>
    </source>
</evidence>
<organism evidence="25 26">
    <name type="scientific">Desulfopila aestuarii DSM 18488</name>
    <dbReference type="NCBI Taxonomy" id="1121416"/>
    <lineage>
        <taxon>Bacteria</taxon>
        <taxon>Pseudomonadati</taxon>
        <taxon>Thermodesulfobacteriota</taxon>
        <taxon>Desulfobulbia</taxon>
        <taxon>Desulfobulbales</taxon>
        <taxon>Desulfocapsaceae</taxon>
        <taxon>Desulfopila</taxon>
    </lineage>
</organism>
<keyword evidence="14 23" id="KW-0460">Magnesium</keyword>
<evidence type="ECO:0000313" key="26">
    <source>
        <dbReference type="Proteomes" id="UP000184603"/>
    </source>
</evidence>
<comment type="cofactor">
    <cofactor evidence="23">
        <name>Mg(2+)</name>
        <dbReference type="ChEBI" id="CHEBI:18420"/>
    </cofactor>
    <text evidence="23">Mn(2+), Zn(2+), Cd(2+) and Co(2+) support activity to lesser extents.</text>
</comment>
<feature type="binding site" evidence="23">
    <location>
        <position position="103"/>
    </location>
    <ligand>
        <name>a divalent metal cation</name>
        <dbReference type="ChEBI" id="CHEBI:60240"/>
    </ligand>
</feature>
<proteinExistence type="inferred from homology"/>
<keyword evidence="6" id="KW-0444">Lipid biosynthesis</keyword>
<evidence type="ECO:0000256" key="22">
    <source>
        <dbReference type="PIRSR" id="PIRSR600829-3"/>
    </source>
</evidence>
<feature type="transmembrane region" description="Helical" evidence="24">
    <location>
        <begin position="34"/>
        <end position="52"/>
    </location>
</feature>
<evidence type="ECO:0000256" key="14">
    <source>
        <dbReference type="ARBA" id="ARBA00022842"/>
    </source>
</evidence>
<feature type="binding site" evidence="22">
    <location>
        <begin position="121"/>
        <end position="122"/>
    </location>
    <ligand>
        <name>ATP</name>
        <dbReference type="ChEBI" id="CHEBI:30616"/>
    </ligand>
</feature>
<keyword evidence="7" id="KW-0997">Cell inner membrane</keyword>
<evidence type="ECO:0000256" key="12">
    <source>
        <dbReference type="ARBA" id="ARBA00022777"/>
    </source>
</evidence>
<evidence type="ECO:0000256" key="11">
    <source>
        <dbReference type="ARBA" id="ARBA00022741"/>
    </source>
</evidence>
<evidence type="ECO:0000256" key="20">
    <source>
        <dbReference type="PIRSR" id="PIRSR600829-1"/>
    </source>
</evidence>
<keyword evidence="12 24" id="KW-0418">Kinase</keyword>
<dbReference type="STRING" id="1121416.SAMN02745220_04600"/>
<dbReference type="GO" id="GO:0005524">
    <property type="term" value="F:ATP binding"/>
    <property type="evidence" value="ECO:0007669"/>
    <property type="project" value="UniProtKB-KW"/>
</dbReference>
<evidence type="ECO:0000313" key="25">
    <source>
        <dbReference type="EMBL" id="SHO52503.1"/>
    </source>
</evidence>
<evidence type="ECO:0000256" key="3">
    <source>
        <dbReference type="ARBA" id="ARBA00012133"/>
    </source>
</evidence>
<keyword evidence="5" id="KW-1003">Cell membrane</keyword>
<sequence>MSYKTLAVSTLAVIKSISILDQNDHQMKSNKRGISRIFSAFFYSLDGLISGFKYEEAFRQEAILFILLLPVIYFVPVSLAFKLALLAANALVLIVELLNSAVEAVVDMVSPDYHVLAKRAKDMGSAAVLLSLFLAGGLWLTAIYQAFC</sequence>
<feature type="binding site" evidence="22">
    <location>
        <position position="103"/>
    </location>
    <ligand>
        <name>ATP</name>
        <dbReference type="ChEBI" id="CHEBI:30616"/>
    </ligand>
</feature>
<accession>A0A1M7YIQ8</accession>
<evidence type="ECO:0000256" key="23">
    <source>
        <dbReference type="PIRSR" id="PIRSR600829-4"/>
    </source>
</evidence>
<dbReference type="EMBL" id="FRFE01000036">
    <property type="protein sequence ID" value="SHO52503.1"/>
    <property type="molecule type" value="Genomic_DNA"/>
</dbReference>
<keyword evidence="10 23" id="KW-0479">Metal-binding</keyword>
<keyword evidence="18" id="KW-0594">Phospholipid biosynthesis</keyword>
<keyword evidence="15 24" id="KW-1133">Transmembrane helix</keyword>
<dbReference type="GO" id="GO:0006654">
    <property type="term" value="P:phosphatidic acid biosynthetic process"/>
    <property type="evidence" value="ECO:0007669"/>
    <property type="project" value="InterPro"/>
</dbReference>
<dbReference type="EC" id="2.7.1.107" evidence="3 24"/>
<evidence type="ECO:0000256" key="18">
    <source>
        <dbReference type="ARBA" id="ARBA00023209"/>
    </source>
</evidence>
<evidence type="ECO:0000256" key="6">
    <source>
        <dbReference type="ARBA" id="ARBA00022516"/>
    </source>
</evidence>
<comment type="caution">
    <text evidence="24">Lacks conserved residue(s) required for the propagation of feature annotation.</text>
</comment>
<keyword evidence="19 24" id="KW-1208">Phospholipid metabolism</keyword>
<feature type="binding site" evidence="21">
    <location>
        <position position="125"/>
    </location>
    <ligand>
        <name>substrate</name>
    </ligand>
</feature>
<dbReference type="InterPro" id="IPR036945">
    <property type="entry name" value="DAGK_sf"/>
</dbReference>
<evidence type="ECO:0000256" key="4">
    <source>
        <dbReference type="ARBA" id="ARBA00017575"/>
    </source>
</evidence>
<evidence type="ECO:0000256" key="16">
    <source>
        <dbReference type="ARBA" id="ARBA00023098"/>
    </source>
</evidence>
<dbReference type="GO" id="GO:0046872">
    <property type="term" value="F:metal ion binding"/>
    <property type="evidence" value="ECO:0007669"/>
    <property type="project" value="UniProtKB-KW"/>
</dbReference>
<dbReference type="GO" id="GO:0005886">
    <property type="term" value="C:plasma membrane"/>
    <property type="evidence" value="ECO:0007669"/>
    <property type="project" value="UniProtKB-SubCell"/>
</dbReference>
<feature type="binding site" evidence="23">
    <location>
        <position position="55"/>
    </location>
    <ligand>
        <name>a divalent metal cation</name>
        <dbReference type="ChEBI" id="CHEBI:60240"/>
    </ligand>
</feature>
<evidence type="ECO:0000256" key="15">
    <source>
        <dbReference type="ARBA" id="ARBA00022989"/>
    </source>
</evidence>
<dbReference type="RefSeq" id="WP_200802456.1">
    <property type="nucleotide sequence ID" value="NZ_FRFE01000036.1"/>
</dbReference>
<dbReference type="CDD" id="cd14264">
    <property type="entry name" value="DAGK_IM"/>
    <property type="match status" value="1"/>
</dbReference>
<gene>
    <name evidence="25" type="ORF">SAMN02745220_04600</name>
</gene>
<evidence type="ECO:0000256" key="17">
    <source>
        <dbReference type="ARBA" id="ARBA00023136"/>
    </source>
</evidence>
<feature type="transmembrane region" description="Helical" evidence="24">
    <location>
        <begin position="127"/>
        <end position="147"/>
    </location>
</feature>
<keyword evidence="26" id="KW-1185">Reference proteome</keyword>
<feature type="binding site" evidence="22">
    <location>
        <position position="55"/>
    </location>
    <ligand>
        <name>ATP</name>
        <dbReference type="ChEBI" id="CHEBI:30616"/>
    </ligand>
</feature>